<dbReference type="AlphaFoldDB" id="E3MXC4"/>
<evidence type="ECO:0000313" key="3">
    <source>
        <dbReference type="Proteomes" id="UP000008281"/>
    </source>
</evidence>
<proteinExistence type="predicted"/>
<dbReference type="OMA" id="FGRESMY"/>
<sequence>MLSTLALKYCHQILFDPKFLIRKEFKYKKLPIIVRMLIIQLMDPAERLALSLTSKRMKVEVRLIKKQYYYPEIVFHERNSFIILREDPSFKVWCNSFGYKSKGERGNYWLQYEKRTSIQNTSLAIIRLSHVISITGLRIHFTKPNPSLVFLKNIFSNNTFKTVWNKITLYGIEFNSEIVNFFLNMADRRKEFQIFNSDMPLDFKHKNAFKFGTTDYSDARWVTLSDMFQIRGVENVSLGRTTLTSINVRHFISRFISSADDMFLWMQIRAMETIQLEGLFNNLVVLERHADSPNIGYFTLAMSSSRIYKLLLIHHNIDSVTLSAWKPSEVVKYGNTKKEVKKVYVIMKLLKRKKTLEKKFEESRDATKWRDLSNRIQKLKRRIHELGVVYRDGRATI</sequence>
<feature type="domain" description="F-box" evidence="1">
    <location>
        <begin position="24"/>
        <end position="73"/>
    </location>
</feature>
<protein>
    <recommendedName>
        <fullName evidence="1">F-box domain-containing protein</fullName>
    </recommendedName>
</protein>
<dbReference type="PANTHER" id="PTHR21503">
    <property type="entry name" value="F-BOX-CONTAINING HYPOTHETICAL PROTEIN C.ELEGANS"/>
    <property type="match status" value="1"/>
</dbReference>
<dbReference type="eggNOG" id="ENOG502TJVJ">
    <property type="taxonomic scope" value="Eukaryota"/>
</dbReference>
<dbReference type="HOGENOM" id="CLU_044397_1_0_1"/>
<dbReference type="InParanoid" id="E3MXC4"/>
<keyword evidence="3" id="KW-1185">Reference proteome</keyword>
<dbReference type="Proteomes" id="UP000008281">
    <property type="component" value="Unassembled WGS sequence"/>
</dbReference>
<dbReference type="PANTHER" id="PTHR21503:SF8">
    <property type="entry name" value="F-BOX ASSOCIATED DOMAIN-CONTAINING PROTEIN-RELATED"/>
    <property type="match status" value="1"/>
</dbReference>
<reference evidence="2" key="1">
    <citation type="submission" date="2007-07" db="EMBL/GenBank/DDBJ databases">
        <title>PCAP assembly of the Caenorhabditis remanei genome.</title>
        <authorList>
            <consortium name="The Caenorhabditis remanei Sequencing Consortium"/>
            <person name="Wilson R.K."/>
        </authorList>
    </citation>
    <scope>NUCLEOTIDE SEQUENCE [LARGE SCALE GENOMIC DNA]</scope>
    <source>
        <strain evidence="2">PB4641</strain>
    </source>
</reference>
<name>E3MXC4_CAERE</name>
<dbReference type="InterPro" id="IPR001810">
    <property type="entry name" value="F-box_dom"/>
</dbReference>
<accession>E3MXC4</accession>
<gene>
    <name evidence="2" type="ORF">CRE_28882</name>
</gene>
<organism evidence="3">
    <name type="scientific">Caenorhabditis remanei</name>
    <name type="common">Caenorhabditis vulgaris</name>
    <dbReference type="NCBI Taxonomy" id="31234"/>
    <lineage>
        <taxon>Eukaryota</taxon>
        <taxon>Metazoa</taxon>
        <taxon>Ecdysozoa</taxon>
        <taxon>Nematoda</taxon>
        <taxon>Chromadorea</taxon>
        <taxon>Rhabditida</taxon>
        <taxon>Rhabditina</taxon>
        <taxon>Rhabditomorpha</taxon>
        <taxon>Rhabditoidea</taxon>
        <taxon>Rhabditidae</taxon>
        <taxon>Peloderinae</taxon>
        <taxon>Caenorhabditis</taxon>
    </lineage>
</organism>
<dbReference type="PROSITE" id="PS50181">
    <property type="entry name" value="FBOX"/>
    <property type="match status" value="1"/>
</dbReference>
<evidence type="ECO:0000313" key="2">
    <source>
        <dbReference type="EMBL" id="EFP11622.1"/>
    </source>
</evidence>
<dbReference type="EMBL" id="DS268491">
    <property type="protein sequence ID" value="EFP11622.1"/>
    <property type="molecule type" value="Genomic_DNA"/>
</dbReference>
<evidence type="ECO:0000259" key="1">
    <source>
        <dbReference type="PROSITE" id="PS50181"/>
    </source>
</evidence>